<name>A0ABD0QJV5_CIRMR</name>
<organism evidence="2 3">
    <name type="scientific">Cirrhinus mrigala</name>
    <name type="common">Mrigala</name>
    <dbReference type="NCBI Taxonomy" id="683832"/>
    <lineage>
        <taxon>Eukaryota</taxon>
        <taxon>Metazoa</taxon>
        <taxon>Chordata</taxon>
        <taxon>Craniata</taxon>
        <taxon>Vertebrata</taxon>
        <taxon>Euteleostomi</taxon>
        <taxon>Actinopterygii</taxon>
        <taxon>Neopterygii</taxon>
        <taxon>Teleostei</taxon>
        <taxon>Ostariophysi</taxon>
        <taxon>Cypriniformes</taxon>
        <taxon>Cyprinidae</taxon>
        <taxon>Labeoninae</taxon>
        <taxon>Labeonini</taxon>
        <taxon>Cirrhinus</taxon>
    </lineage>
</organism>
<proteinExistence type="predicted"/>
<evidence type="ECO:0000256" key="1">
    <source>
        <dbReference type="SAM" id="MobiDB-lite"/>
    </source>
</evidence>
<evidence type="ECO:0000313" key="3">
    <source>
        <dbReference type="Proteomes" id="UP001529510"/>
    </source>
</evidence>
<accession>A0ABD0QJV5</accession>
<evidence type="ECO:0000313" key="2">
    <source>
        <dbReference type="EMBL" id="KAL0186517.1"/>
    </source>
</evidence>
<protein>
    <submittedName>
        <fullName evidence="2">Uncharacterized protein</fullName>
    </submittedName>
</protein>
<feature type="non-terminal residue" evidence="2">
    <location>
        <position position="66"/>
    </location>
</feature>
<reference evidence="2 3" key="1">
    <citation type="submission" date="2024-05" db="EMBL/GenBank/DDBJ databases">
        <title>Genome sequencing and assembly of Indian major carp, Cirrhinus mrigala (Hamilton, 1822).</title>
        <authorList>
            <person name="Mohindra V."/>
            <person name="Chowdhury L.M."/>
            <person name="Lal K."/>
            <person name="Jena J.K."/>
        </authorList>
    </citation>
    <scope>NUCLEOTIDE SEQUENCE [LARGE SCALE GENOMIC DNA]</scope>
    <source>
        <strain evidence="2">CM1030</strain>
        <tissue evidence="2">Blood</tissue>
    </source>
</reference>
<keyword evidence="3" id="KW-1185">Reference proteome</keyword>
<sequence>VELFAKKNPKQILKRLEGYLKERRAGTGHRTSPDTLSHSNPSPGDAGSRAGSQGGKEGKELNFTGV</sequence>
<feature type="region of interest" description="Disordered" evidence="1">
    <location>
        <begin position="18"/>
        <end position="66"/>
    </location>
</feature>
<feature type="compositionally biased region" description="Polar residues" evidence="1">
    <location>
        <begin position="29"/>
        <end position="42"/>
    </location>
</feature>
<comment type="caution">
    <text evidence="2">The sequence shown here is derived from an EMBL/GenBank/DDBJ whole genome shotgun (WGS) entry which is preliminary data.</text>
</comment>
<gene>
    <name evidence="2" type="ORF">M9458_018187</name>
</gene>
<dbReference type="AlphaFoldDB" id="A0ABD0QJV5"/>
<dbReference type="Proteomes" id="UP001529510">
    <property type="component" value="Unassembled WGS sequence"/>
</dbReference>
<dbReference type="EMBL" id="JAMKFB020000008">
    <property type="protein sequence ID" value="KAL0186517.1"/>
    <property type="molecule type" value="Genomic_DNA"/>
</dbReference>
<feature type="non-terminal residue" evidence="2">
    <location>
        <position position="1"/>
    </location>
</feature>